<sequence>MLPVIVLNAIIMMYSRCGFVLTSFKVFDNMLERDVVSWNTMISNFVQNGLDDEGLMLLYEMQRQQFMIDSVNVTALLQQLQI</sequence>
<organism evidence="1 2">
    <name type="scientific">Pistacia integerrima</name>
    <dbReference type="NCBI Taxonomy" id="434235"/>
    <lineage>
        <taxon>Eukaryota</taxon>
        <taxon>Viridiplantae</taxon>
        <taxon>Streptophyta</taxon>
        <taxon>Embryophyta</taxon>
        <taxon>Tracheophyta</taxon>
        <taxon>Spermatophyta</taxon>
        <taxon>Magnoliopsida</taxon>
        <taxon>eudicotyledons</taxon>
        <taxon>Gunneridae</taxon>
        <taxon>Pentapetalae</taxon>
        <taxon>rosids</taxon>
        <taxon>malvids</taxon>
        <taxon>Sapindales</taxon>
        <taxon>Anacardiaceae</taxon>
        <taxon>Pistacia</taxon>
    </lineage>
</organism>
<name>A0ACC0Y296_9ROSI</name>
<dbReference type="Proteomes" id="UP001163603">
    <property type="component" value="Chromosome 9"/>
</dbReference>
<evidence type="ECO:0000313" key="2">
    <source>
        <dbReference type="Proteomes" id="UP001163603"/>
    </source>
</evidence>
<keyword evidence="2" id="KW-1185">Reference proteome</keyword>
<proteinExistence type="predicted"/>
<comment type="caution">
    <text evidence="1">The sequence shown here is derived from an EMBL/GenBank/DDBJ whole genome shotgun (WGS) entry which is preliminary data.</text>
</comment>
<gene>
    <name evidence="1" type="ORF">Pint_36682</name>
</gene>
<evidence type="ECO:0000313" key="1">
    <source>
        <dbReference type="EMBL" id="KAJ0028522.1"/>
    </source>
</evidence>
<reference evidence="2" key="1">
    <citation type="journal article" date="2023" name="G3 (Bethesda)">
        <title>Genome assembly and association tests identify interacting loci associated with vigor, precocity, and sex in interspecific pistachio rootstocks.</title>
        <authorList>
            <person name="Palmer W."/>
            <person name="Jacygrad E."/>
            <person name="Sagayaradj S."/>
            <person name="Cavanaugh K."/>
            <person name="Han R."/>
            <person name="Bertier L."/>
            <person name="Beede B."/>
            <person name="Kafkas S."/>
            <person name="Golino D."/>
            <person name="Preece J."/>
            <person name="Michelmore R."/>
        </authorList>
    </citation>
    <scope>NUCLEOTIDE SEQUENCE [LARGE SCALE GENOMIC DNA]</scope>
</reference>
<accession>A0ACC0Y296</accession>
<protein>
    <submittedName>
        <fullName evidence="1">Uncharacterized protein</fullName>
    </submittedName>
</protein>
<dbReference type="EMBL" id="CM047744">
    <property type="protein sequence ID" value="KAJ0028522.1"/>
    <property type="molecule type" value="Genomic_DNA"/>
</dbReference>